<name>X1ACF2_9ZZZZ</name>
<dbReference type="InterPro" id="IPR027417">
    <property type="entry name" value="P-loop_NTPase"/>
</dbReference>
<feature type="domain" description="ATPase AAA-type core" evidence="1">
    <location>
        <begin position="218"/>
        <end position="342"/>
    </location>
</feature>
<sequence>MNVKKVSKNAEVLSNLEDIFVNSLEIFQEGKNHQKKEDIKEALKKYEDSVFLLNKVKENISKYKNDKTVDINWLNNVEEKNNGAIITVLKYISGIKDNISKLDNNSVIINYKNDDIIEEKKEKNIDFEDLKDKILDEVVNISKENDNSDDDINNFGNLEDNNSKEVIYNNENIQIKIEDNDSKNLFFLINKKYKTFIEKNFIKPLNYPELYKKNFNCLLLYGNKGNGKTFIAYNIIREINNKNIIKKIVDMRKLGEDSNNLKLNCIIILNKINKVIRNNRNSKIILLIEEIDLISEKNESKLFYEEFYKISKNDNVYIIATSNKPWEIEKKFLKNFQEKLLIEKPSIEDIGRYFYYKIIEYISIHNFTKEYYNNNKFIEDYKNFNIS</sequence>
<accession>X1ACF2</accession>
<dbReference type="Gene3D" id="3.40.50.300">
    <property type="entry name" value="P-loop containing nucleotide triphosphate hydrolases"/>
    <property type="match status" value="1"/>
</dbReference>
<reference evidence="2" key="1">
    <citation type="journal article" date="2014" name="Front. Microbiol.">
        <title>High frequency of phylogenetically diverse reductive dehalogenase-homologous genes in deep subseafloor sedimentary metagenomes.</title>
        <authorList>
            <person name="Kawai M."/>
            <person name="Futagami T."/>
            <person name="Toyoda A."/>
            <person name="Takaki Y."/>
            <person name="Nishi S."/>
            <person name="Hori S."/>
            <person name="Arai W."/>
            <person name="Tsubouchi T."/>
            <person name="Morono Y."/>
            <person name="Uchiyama I."/>
            <person name="Ito T."/>
            <person name="Fujiyama A."/>
            <person name="Inagaki F."/>
            <person name="Takami H."/>
        </authorList>
    </citation>
    <scope>NUCLEOTIDE SEQUENCE</scope>
    <source>
        <strain evidence="2">Expedition CK06-06</strain>
    </source>
</reference>
<dbReference type="GO" id="GO:0005524">
    <property type="term" value="F:ATP binding"/>
    <property type="evidence" value="ECO:0007669"/>
    <property type="project" value="InterPro"/>
</dbReference>
<dbReference type="Pfam" id="PF00004">
    <property type="entry name" value="AAA"/>
    <property type="match status" value="1"/>
</dbReference>
<evidence type="ECO:0000313" key="2">
    <source>
        <dbReference type="EMBL" id="GAG67597.1"/>
    </source>
</evidence>
<proteinExistence type="predicted"/>
<gene>
    <name evidence="2" type="ORF">S01H4_15203</name>
</gene>
<organism evidence="2">
    <name type="scientific">marine sediment metagenome</name>
    <dbReference type="NCBI Taxonomy" id="412755"/>
    <lineage>
        <taxon>unclassified sequences</taxon>
        <taxon>metagenomes</taxon>
        <taxon>ecological metagenomes</taxon>
    </lineage>
</organism>
<dbReference type="AlphaFoldDB" id="X1ACF2"/>
<comment type="caution">
    <text evidence="2">The sequence shown here is derived from an EMBL/GenBank/DDBJ whole genome shotgun (WGS) entry which is preliminary data.</text>
</comment>
<dbReference type="EMBL" id="BART01006661">
    <property type="protein sequence ID" value="GAG67597.1"/>
    <property type="molecule type" value="Genomic_DNA"/>
</dbReference>
<dbReference type="InterPro" id="IPR003959">
    <property type="entry name" value="ATPase_AAA_core"/>
</dbReference>
<feature type="non-terminal residue" evidence="2">
    <location>
        <position position="387"/>
    </location>
</feature>
<dbReference type="GO" id="GO:0016887">
    <property type="term" value="F:ATP hydrolysis activity"/>
    <property type="evidence" value="ECO:0007669"/>
    <property type="project" value="InterPro"/>
</dbReference>
<evidence type="ECO:0000259" key="1">
    <source>
        <dbReference type="Pfam" id="PF00004"/>
    </source>
</evidence>
<dbReference type="SUPFAM" id="SSF52540">
    <property type="entry name" value="P-loop containing nucleoside triphosphate hydrolases"/>
    <property type="match status" value="1"/>
</dbReference>
<protein>
    <recommendedName>
        <fullName evidence="1">ATPase AAA-type core domain-containing protein</fullName>
    </recommendedName>
</protein>